<dbReference type="GO" id="GO:0005096">
    <property type="term" value="F:GTPase activator activity"/>
    <property type="evidence" value="ECO:0007669"/>
    <property type="project" value="TreeGrafter"/>
</dbReference>
<feature type="region of interest" description="Disordered" evidence="5">
    <location>
        <begin position="561"/>
        <end position="625"/>
    </location>
</feature>
<dbReference type="SUPFAM" id="SSF57850">
    <property type="entry name" value="RING/U-box"/>
    <property type="match status" value="1"/>
</dbReference>
<dbReference type="Pfam" id="PF13445">
    <property type="entry name" value="zf-RING_UBOX"/>
    <property type="match status" value="1"/>
</dbReference>
<evidence type="ECO:0000259" key="6">
    <source>
        <dbReference type="PROSITE" id="PS50089"/>
    </source>
</evidence>
<dbReference type="SUPFAM" id="SSF50729">
    <property type="entry name" value="PH domain-like"/>
    <property type="match status" value="2"/>
</dbReference>
<dbReference type="PROSITE" id="PS50119">
    <property type="entry name" value="ZF_BBOX"/>
    <property type="match status" value="1"/>
</dbReference>
<dbReference type="InterPro" id="IPR058030">
    <property type="entry name" value="TRIM8/14/16/25/29/45/65_CC"/>
</dbReference>
<dbReference type="Gene3D" id="3.30.160.60">
    <property type="entry name" value="Classic Zinc Finger"/>
    <property type="match status" value="1"/>
</dbReference>
<evidence type="ECO:0000256" key="3">
    <source>
        <dbReference type="ARBA" id="ARBA00022833"/>
    </source>
</evidence>
<feature type="domain" description="RanBD1" evidence="8">
    <location>
        <begin position="406"/>
        <end position="542"/>
    </location>
</feature>
<dbReference type="GeneTree" id="ENSGT01150000286950"/>
<dbReference type="InterPro" id="IPR000315">
    <property type="entry name" value="Znf_B-box"/>
</dbReference>
<feature type="compositionally biased region" description="Acidic residues" evidence="5">
    <location>
        <begin position="584"/>
        <end position="612"/>
    </location>
</feature>
<keyword evidence="1" id="KW-0479">Metal-binding</keyword>
<dbReference type="SMART" id="SM00160">
    <property type="entry name" value="RanBD"/>
    <property type="match status" value="2"/>
</dbReference>
<dbReference type="Proteomes" id="UP001108240">
    <property type="component" value="Unplaced"/>
</dbReference>
<dbReference type="InterPro" id="IPR011993">
    <property type="entry name" value="PH-like_dom_sf"/>
</dbReference>
<dbReference type="InterPro" id="IPR045255">
    <property type="entry name" value="RanBP1-like"/>
</dbReference>
<dbReference type="InterPro" id="IPR000156">
    <property type="entry name" value="Ran_bind_dom"/>
</dbReference>
<dbReference type="PANTHER" id="PTHR23138">
    <property type="entry name" value="RAN BINDING PROTEIN"/>
    <property type="match status" value="1"/>
</dbReference>
<feature type="domain" description="RING-type" evidence="6">
    <location>
        <begin position="14"/>
        <end position="53"/>
    </location>
</feature>
<dbReference type="GO" id="GO:0005643">
    <property type="term" value="C:nuclear pore"/>
    <property type="evidence" value="ECO:0007669"/>
    <property type="project" value="TreeGrafter"/>
</dbReference>
<evidence type="ECO:0000256" key="5">
    <source>
        <dbReference type="SAM" id="MobiDB-lite"/>
    </source>
</evidence>
<dbReference type="PROSITE" id="PS50196">
    <property type="entry name" value="RANBD1"/>
    <property type="match status" value="2"/>
</dbReference>
<proteinExistence type="predicted"/>
<dbReference type="GO" id="GO:0008270">
    <property type="term" value="F:zinc ion binding"/>
    <property type="evidence" value="ECO:0007669"/>
    <property type="project" value="UniProtKB-KW"/>
</dbReference>
<dbReference type="PANTHER" id="PTHR23138:SF87">
    <property type="entry name" value="E3 SUMO-PROTEIN LIGASE RANBP2"/>
    <property type="match status" value="1"/>
</dbReference>
<keyword evidence="2 4" id="KW-0863">Zinc-finger</keyword>
<evidence type="ECO:0000256" key="2">
    <source>
        <dbReference type="ARBA" id="ARBA00022771"/>
    </source>
</evidence>
<organism evidence="9 10">
    <name type="scientific">Cyprinus carpio carpio</name>
    <dbReference type="NCBI Taxonomy" id="630221"/>
    <lineage>
        <taxon>Eukaryota</taxon>
        <taxon>Metazoa</taxon>
        <taxon>Chordata</taxon>
        <taxon>Craniata</taxon>
        <taxon>Vertebrata</taxon>
        <taxon>Euteleostomi</taxon>
        <taxon>Actinopterygii</taxon>
        <taxon>Neopterygii</taxon>
        <taxon>Teleostei</taxon>
        <taxon>Ostariophysi</taxon>
        <taxon>Cypriniformes</taxon>
        <taxon>Cyprinidae</taxon>
        <taxon>Cyprininae</taxon>
        <taxon>Cyprinus</taxon>
    </lineage>
</organism>
<dbReference type="Pfam" id="PF00643">
    <property type="entry name" value="zf-B_box"/>
    <property type="match status" value="1"/>
</dbReference>
<dbReference type="CDD" id="cd16543">
    <property type="entry name" value="RING-HC_TRIM77_C-IV"/>
    <property type="match status" value="1"/>
</dbReference>
<keyword evidence="3" id="KW-0862">Zinc</keyword>
<evidence type="ECO:0008006" key="11">
    <source>
        <dbReference type="Google" id="ProtNLM"/>
    </source>
</evidence>
<accession>A0A9J7XM41</accession>
<dbReference type="InterPro" id="IPR017907">
    <property type="entry name" value="Znf_RING_CS"/>
</dbReference>
<feature type="region of interest" description="Disordered" evidence="5">
    <location>
        <begin position="383"/>
        <end position="402"/>
    </location>
</feature>
<keyword evidence="10" id="KW-1185">Reference proteome</keyword>
<dbReference type="Gene3D" id="3.30.40.10">
    <property type="entry name" value="Zinc/RING finger domain, C3HC4 (zinc finger)"/>
    <property type="match status" value="1"/>
</dbReference>
<dbReference type="Pfam" id="PF00638">
    <property type="entry name" value="Ran_BP1"/>
    <property type="match status" value="2"/>
</dbReference>
<evidence type="ECO:0000259" key="8">
    <source>
        <dbReference type="PROSITE" id="PS50196"/>
    </source>
</evidence>
<evidence type="ECO:0000313" key="10">
    <source>
        <dbReference type="Proteomes" id="UP001108240"/>
    </source>
</evidence>
<dbReference type="Gene3D" id="2.30.29.30">
    <property type="entry name" value="Pleckstrin-homology domain (PH domain)/Phosphotyrosine-binding domain (PTB)"/>
    <property type="match status" value="2"/>
</dbReference>
<dbReference type="InterPro" id="IPR013083">
    <property type="entry name" value="Znf_RING/FYVE/PHD"/>
</dbReference>
<protein>
    <recommendedName>
        <fullName evidence="11">E3 SUMO-protein ligase RanBP2</fullName>
    </recommendedName>
</protein>
<dbReference type="InterPro" id="IPR001841">
    <property type="entry name" value="Znf_RING"/>
</dbReference>
<dbReference type="Pfam" id="PF25600">
    <property type="entry name" value="TRIM_CC"/>
    <property type="match status" value="1"/>
</dbReference>
<dbReference type="PROSITE" id="PS00518">
    <property type="entry name" value="ZF_RING_1"/>
    <property type="match status" value="1"/>
</dbReference>
<name>A0A9J7XM41_CYPCA</name>
<dbReference type="PROSITE" id="PS50089">
    <property type="entry name" value="ZF_RING_2"/>
    <property type="match status" value="1"/>
</dbReference>
<evidence type="ECO:0000256" key="4">
    <source>
        <dbReference type="PROSITE-ProRule" id="PRU00024"/>
    </source>
</evidence>
<dbReference type="SMART" id="SM00336">
    <property type="entry name" value="BBOX"/>
    <property type="match status" value="1"/>
</dbReference>
<dbReference type="AlphaFoldDB" id="A0A9J7XM41"/>
<dbReference type="Ensembl" id="ENSCCRT00000188641.1">
    <property type="protein sequence ID" value="ENSCCRP00000107476.1"/>
    <property type="gene ID" value="ENSCCRG00000056262.1"/>
</dbReference>
<reference evidence="9" key="2">
    <citation type="submission" date="2025-09" db="UniProtKB">
        <authorList>
            <consortium name="Ensembl"/>
        </authorList>
    </citation>
    <scope>IDENTIFICATION</scope>
</reference>
<dbReference type="InterPro" id="IPR027370">
    <property type="entry name" value="Znf-RING_euk"/>
</dbReference>
<evidence type="ECO:0000259" key="7">
    <source>
        <dbReference type="PROSITE" id="PS50119"/>
    </source>
</evidence>
<dbReference type="CDD" id="cd19769">
    <property type="entry name" value="Bbox2_TRIM16-like"/>
    <property type="match status" value="1"/>
</dbReference>
<feature type="domain" description="B box-type" evidence="7">
    <location>
        <begin position="130"/>
        <end position="170"/>
    </location>
</feature>
<dbReference type="SMART" id="SM00184">
    <property type="entry name" value="RING"/>
    <property type="match status" value="1"/>
</dbReference>
<dbReference type="SUPFAM" id="SSF57845">
    <property type="entry name" value="B-box zinc-binding domain"/>
    <property type="match status" value="1"/>
</dbReference>
<dbReference type="Gene3D" id="4.10.830.40">
    <property type="match status" value="1"/>
</dbReference>
<sequence length="738" mass="84561">MAAAALHDRESLSCSVCLDVFRNPVTIPCGHSFCKDCITCLWDKDVRRCPQCKQSFPNKPALTDWLQMKEEEDEEDAEAHEVSCDSCTSRRTRAVQSCLTCVSSFCRAHLEKHNELFRWRKHPLTEATDLQSKTCSLHGRLMDVFCRTDQKCVCLLCALHEHKNHHSVSASEERADRQRKLMETREKFLQNVRDREKDFQELKQAEESVTCSAQTAVSESERIFSEVLCSVQKTSVCVTELIAERQREELSHIEGLQEKVQQKISDLRLKMSELDPFLTTEDHIHFLQNYPSDCEESTSEESEDLSNISENPKAFFCNVELLLSKLQERLMHVTKETAIKIKSGAKVQIKSSQGPAQRDQKDVFRFGEPVSEYNFSFQHVPSESTSVEASGSDPETCKHEDEGTLDYKPVVPLPDLVELLTGEEKEQVVFSHRAKLYRYDRESQQWKERGIGELKILQDHERRRARLVMRRKQVLKLCANHWITANMKLEPIKASEKAWTWSALDFADGDGSVQTLAVRFRLQETADAFKKCFEEAAVTLLTGAERDEDFEGAVRSRKGKLYPDAVDGHDAGAATETLNHKEDENNDDDDDEDDEDDDYEDEDDDDDDDDDEAVNHVELPSVEENEEEILFSEWTKLFLWDCDVNKWKSCGAGDIKVLFHPVKKRYRVFMCQEGDRKVLVNHCITRTTHSKPVSTNANALSWTAEDYSDGDALVKQFAGKFKTRDLADSFTKALTNCQ</sequence>
<evidence type="ECO:0000256" key="1">
    <source>
        <dbReference type="ARBA" id="ARBA00022723"/>
    </source>
</evidence>
<dbReference type="FunFam" id="2.30.29.30:FF:000018">
    <property type="entry name" value="E3 SUMO-protein ligase RanBP2"/>
    <property type="match status" value="1"/>
</dbReference>
<dbReference type="GO" id="GO:0005737">
    <property type="term" value="C:cytoplasm"/>
    <property type="evidence" value="ECO:0007669"/>
    <property type="project" value="TreeGrafter"/>
</dbReference>
<evidence type="ECO:0000313" key="9">
    <source>
        <dbReference type="Ensembl" id="ENSCCRP00000107476.1"/>
    </source>
</evidence>
<feature type="domain" description="RanBD1" evidence="8">
    <location>
        <begin position="624"/>
        <end position="738"/>
    </location>
</feature>
<reference evidence="9" key="1">
    <citation type="submission" date="2025-08" db="UniProtKB">
        <authorList>
            <consortium name="Ensembl"/>
        </authorList>
    </citation>
    <scope>IDENTIFICATION</scope>
</reference>